<accession>A0A1H9VIM9</accession>
<dbReference type="OrthoDB" id="9785602at2"/>
<dbReference type="SUPFAM" id="SSF55729">
    <property type="entry name" value="Acyl-CoA N-acyltransferases (Nat)"/>
    <property type="match status" value="1"/>
</dbReference>
<dbReference type="AlphaFoldDB" id="A0A1H9VIM9"/>
<gene>
    <name evidence="5" type="ORF">SAMN05518684_11113</name>
</gene>
<sequence length="203" mass="23391">MVKYRKIFGEGEFHLTNEVKYIPQIATEHYTLRGLEETDAEALFPILSNKKTMAFITPYPVNTLTELKESVAESLQKFQRSEELPWVIIANSTKEVIGLFRFHKLNLWHKKAEMGAVIRPDRQGTGVMTEVLPAVLVCGFKNFNLNRIVGDIFADNKGSQKLLEKYGFHKEGTLRQTDFDGHKYHDTVVYSLLKSEFEKLNIH</sequence>
<dbReference type="Proteomes" id="UP000198571">
    <property type="component" value="Unassembled WGS sequence"/>
</dbReference>
<evidence type="ECO:0000256" key="2">
    <source>
        <dbReference type="ARBA" id="ARBA00023315"/>
    </source>
</evidence>
<dbReference type="InterPro" id="IPR051531">
    <property type="entry name" value="N-acetyltransferase"/>
</dbReference>
<name>A0A1H9VIM9_9BACI</name>
<dbReference type="STRING" id="1601833.SAMN05518684_11113"/>
<dbReference type="PANTHER" id="PTHR43792">
    <property type="entry name" value="GNAT FAMILY, PUTATIVE (AFU_ORTHOLOGUE AFUA_3G00765)-RELATED-RELATED"/>
    <property type="match status" value="1"/>
</dbReference>
<dbReference type="PANTHER" id="PTHR43792:SF8">
    <property type="entry name" value="[RIBOSOMAL PROTEIN US5]-ALANINE N-ACETYLTRANSFERASE"/>
    <property type="match status" value="1"/>
</dbReference>
<dbReference type="PROSITE" id="PS51186">
    <property type="entry name" value="GNAT"/>
    <property type="match status" value="1"/>
</dbReference>
<dbReference type="InterPro" id="IPR000182">
    <property type="entry name" value="GNAT_dom"/>
</dbReference>
<reference evidence="6" key="1">
    <citation type="submission" date="2016-10" db="EMBL/GenBank/DDBJ databases">
        <authorList>
            <person name="Varghese N."/>
            <person name="Submissions S."/>
        </authorList>
    </citation>
    <scope>NUCLEOTIDE SEQUENCE [LARGE SCALE GENOMIC DNA]</scope>
    <source>
        <strain evidence="6">S9</strain>
    </source>
</reference>
<proteinExistence type="inferred from homology"/>
<keyword evidence="6" id="KW-1185">Reference proteome</keyword>
<keyword evidence="1 5" id="KW-0808">Transferase</keyword>
<dbReference type="EMBL" id="FOGT01000011">
    <property type="protein sequence ID" value="SES21492.1"/>
    <property type="molecule type" value="Genomic_DNA"/>
</dbReference>
<dbReference type="RefSeq" id="WP_093053296.1">
    <property type="nucleotide sequence ID" value="NZ_FOGT01000011.1"/>
</dbReference>
<keyword evidence="2" id="KW-0012">Acyltransferase</keyword>
<evidence type="ECO:0000313" key="6">
    <source>
        <dbReference type="Proteomes" id="UP000198571"/>
    </source>
</evidence>
<protein>
    <submittedName>
        <fullName evidence="5">Ribosomal-protein-alanine N-acetyltransferase</fullName>
    </submittedName>
</protein>
<dbReference type="Pfam" id="PF13302">
    <property type="entry name" value="Acetyltransf_3"/>
    <property type="match status" value="1"/>
</dbReference>
<dbReference type="Gene3D" id="3.40.630.30">
    <property type="match status" value="1"/>
</dbReference>
<comment type="similarity">
    <text evidence="3">Belongs to the acetyltransferase family. RimJ subfamily.</text>
</comment>
<organism evidence="5 6">
    <name type="scientific">Salipaludibacillus aurantiacus</name>
    <dbReference type="NCBI Taxonomy" id="1601833"/>
    <lineage>
        <taxon>Bacteria</taxon>
        <taxon>Bacillati</taxon>
        <taxon>Bacillota</taxon>
        <taxon>Bacilli</taxon>
        <taxon>Bacillales</taxon>
        <taxon>Bacillaceae</taxon>
    </lineage>
</organism>
<evidence type="ECO:0000313" key="5">
    <source>
        <dbReference type="EMBL" id="SES21492.1"/>
    </source>
</evidence>
<dbReference type="GO" id="GO:0016747">
    <property type="term" value="F:acyltransferase activity, transferring groups other than amino-acyl groups"/>
    <property type="evidence" value="ECO:0007669"/>
    <property type="project" value="InterPro"/>
</dbReference>
<evidence type="ECO:0000256" key="3">
    <source>
        <dbReference type="ARBA" id="ARBA00038502"/>
    </source>
</evidence>
<evidence type="ECO:0000256" key="1">
    <source>
        <dbReference type="ARBA" id="ARBA00022679"/>
    </source>
</evidence>
<feature type="domain" description="N-acetyltransferase" evidence="4">
    <location>
        <begin position="30"/>
        <end position="195"/>
    </location>
</feature>
<dbReference type="InterPro" id="IPR016181">
    <property type="entry name" value="Acyl_CoA_acyltransferase"/>
</dbReference>
<evidence type="ECO:0000259" key="4">
    <source>
        <dbReference type="PROSITE" id="PS51186"/>
    </source>
</evidence>